<evidence type="ECO:0000259" key="6">
    <source>
        <dbReference type="Pfam" id="PF01794"/>
    </source>
</evidence>
<keyword evidence="4 5" id="KW-0472">Membrane</keyword>
<feature type="transmembrane region" description="Helical" evidence="5">
    <location>
        <begin position="51"/>
        <end position="69"/>
    </location>
</feature>
<feature type="transmembrane region" description="Helical" evidence="5">
    <location>
        <begin position="6"/>
        <end position="30"/>
    </location>
</feature>
<protein>
    <submittedName>
        <fullName evidence="7">Ferric reductase-like transmembrane domain-containing protein</fullName>
    </submittedName>
</protein>
<evidence type="ECO:0000256" key="2">
    <source>
        <dbReference type="ARBA" id="ARBA00022692"/>
    </source>
</evidence>
<dbReference type="EMBL" id="JBITLV010000001">
    <property type="protein sequence ID" value="MFI7586526.1"/>
    <property type="molecule type" value="Genomic_DNA"/>
</dbReference>
<feature type="transmembrane region" description="Helical" evidence="5">
    <location>
        <begin position="124"/>
        <end position="143"/>
    </location>
</feature>
<comment type="caution">
    <text evidence="7">The sequence shown here is derived from an EMBL/GenBank/DDBJ whole genome shotgun (WGS) entry which is preliminary data.</text>
</comment>
<comment type="subcellular location">
    <subcellularLocation>
        <location evidence="1">Membrane</location>
        <topology evidence="1">Multi-pass membrane protein</topology>
    </subcellularLocation>
</comment>
<gene>
    <name evidence="7" type="ORF">ACIB24_05570</name>
</gene>
<feature type="transmembrane region" description="Helical" evidence="5">
    <location>
        <begin position="89"/>
        <end position="112"/>
    </location>
</feature>
<dbReference type="RefSeq" id="WP_398276322.1">
    <property type="nucleotide sequence ID" value="NZ_JBITLV010000001.1"/>
</dbReference>
<dbReference type="InterPro" id="IPR013130">
    <property type="entry name" value="Fe3_Rdtase_TM_dom"/>
</dbReference>
<reference evidence="7 8" key="1">
    <citation type="submission" date="2024-10" db="EMBL/GenBank/DDBJ databases">
        <title>The Natural Products Discovery Center: Release of the First 8490 Sequenced Strains for Exploring Actinobacteria Biosynthetic Diversity.</title>
        <authorList>
            <person name="Kalkreuter E."/>
            <person name="Kautsar S.A."/>
            <person name="Yang D."/>
            <person name="Bader C.D."/>
            <person name="Teijaro C.N."/>
            <person name="Fluegel L."/>
            <person name="Davis C.M."/>
            <person name="Simpson J.R."/>
            <person name="Lauterbach L."/>
            <person name="Steele A.D."/>
            <person name="Gui C."/>
            <person name="Meng S."/>
            <person name="Li G."/>
            <person name="Viehrig K."/>
            <person name="Ye F."/>
            <person name="Su P."/>
            <person name="Kiefer A.F."/>
            <person name="Nichols A."/>
            <person name="Cepeda A.J."/>
            <person name="Yan W."/>
            <person name="Fan B."/>
            <person name="Jiang Y."/>
            <person name="Adhikari A."/>
            <person name="Zheng C.-J."/>
            <person name="Schuster L."/>
            <person name="Cowan T.M."/>
            <person name="Smanski M.J."/>
            <person name="Chevrette M.G."/>
            <person name="De Carvalho L.P.S."/>
            <person name="Shen B."/>
        </authorList>
    </citation>
    <scope>NUCLEOTIDE SEQUENCE [LARGE SCALE GENOMIC DNA]</scope>
    <source>
        <strain evidence="7 8">NPDC049639</strain>
    </source>
</reference>
<organism evidence="7 8">
    <name type="scientific">Spongisporangium articulatum</name>
    <dbReference type="NCBI Taxonomy" id="3362603"/>
    <lineage>
        <taxon>Bacteria</taxon>
        <taxon>Bacillati</taxon>
        <taxon>Actinomycetota</taxon>
        <taxon>Actinomycetes</taxon>
        <taxon>Kineosporiales</taxon>
        <taxon>Kineosporiaceae</taxon>
        <taxon>Spongisporangium</taxon>
    </lineage>
</organism>
<feature type="domain" description="Ferric oxidoreductase" evidence="6">
    <location>
        <begin position="13"/>
        <end position="134"/>
    </location>
</feature>
<keyword evidence="3 5" id="KW-1133">Transmembrane helix</keyword>
<sequence>MSTDALWYLARGSGVVSLVLLTTVVVLGIATRRGRSFLGLPRLAVVTVHRSTALMAVVFLVVHVTTLMFDPYAQLRVVDLVLPFTAEYRPLWTGLGTLALDLTLALVVTSLARDRLPLKAWRGVHLAAYALWPMALLHGVFTGTDRTSLWMIAVDVACLAAVAGALVIHPALQETPAAARRPAARTASRPRQEALR</sequence>
<keyword evidence="8" id="KW-1185">Reference proteome</keyword>
<evidence type="ECO:0000256" key="1">
    <source>
        <dbReference type="ARBA" id="ARBA00004141"/>
    </source>
</evidence>
<name>A0ABW8AJI3_9ACTN</name>
<evidence type="ECO:0000256" key="3">
    <source>
        <dbReference type="ARBA" id="ARBA00022989"/>
    </source>
</evidence>
<evidence type="ECO:0000256" key="5">
    <source>
        <dbReference type="SAM" id="Phobius"/>
    </source>
</evidence>
<keyword evidence="2 5" id="KW-0812">Transmembrane</keyword>
<feature type="transmembrane region" description="Helical" evidence="5">
    <location>
        <begin position="149"/>
        <end position="172"/>
    </location>
</feature>
<evidence type="ECO:0000256" key="4">
    <source>
        <dbReference type="ARBA" id="ARBA00023136"/>
    </source>
</evidence>
<evidence type="ECO:0000313" key="8">
    <source>
        <dbReference type="Proteomes" id="UP001612915"/>
    </source>
</evidence>
<dbReference type="Proteomes" id="UP001612915">
    <property type="component" value="Unassembled WGS sequence"/>
</dbReference>
<dbReference type="Pfam" id="PF01794">
    <property type="entry name" value="Ferric_reduct"/>
    <property type="match status" value="1"/>
</dbReference>
<accession>A0ABW8AJI3</accession>
<proteinExistence type="predicted"/>
<evidence type="ECO:0000313" key="7">
    <source>
        <dbReference type="EMBL" id="MFI7586526.1"/>
    </source>
</evidence>